<evidence type="ECO:0000313" key="1">
    <source>
        <dbReference type="EMBL" id="VEL10448.1"/>
    </source>
</evidence>
<reference evidence="1" key="1">
    <citation type="submission" date="2018-11" db="EMBL/GenBank/DDBJ databases">
        <authorList>
            <consortium name="Pathogen Informatics"/>
        </authorList>
    </citation>
    <scope>NUCLEOTIDE SEQUENCE</scope>
</reference>
<protein>
    <submittedName>
        <fullName evidence="1">Uncharacterized protein</fullName>
    </submittedName>
</protein>
<keyword evidence="2" id="KW-1185">Reference proteome</keyword>
<sequence length="116" mass="12830">MLPVYALRSLHLIDRLTPFAVHIFLAAEMSVTDDESGSPSCNINPPPFLHDPELHAATRQNNIVLTKQLTHPHASCTRLVPLLNLGATYHCRCVPILLAAYRLGNFAIFPDYLAGE</sequence>
<dbReference type="AlphaFoldDB" id="A0A3S5CIA2"/>
<dbReference type="Proteomes" id="UP000784294">
    <property type="component" value="Unassembled WGS sequence"/>
</dbReference>
<evidence type="ECO:0000313" key="2">
    <source>
        <dbReference type="Proteomes" id="UP000784294"/>
    </source>
</evidence>
<gene>
    <name evidence="1" type="ORF">PXEA_LOCUS3888</name>
</gene>
<name>A0A3S5CIA2_9PLAT</name>
<proteinExistence type="predicted"/>
<organism evidence="1 2">
    <name type="scientific">Protopolystoma xenopodis</name>
    <dbReference type="NCBI Taxonomy" id="117903"/>
    <lineage>
        <taxon>Eukaryota</taxon>
        <taxon>Metazoa</taxon>
        <taxon>Spiralia</taxon>
        <taxon>Lophotrochozoa</taxon>
        <taxon>Platyhelminthes</taxon>
        <taxon>Monogenea</taxon>
        <taxon>Polyopisthocotylea</taxon>
        <taxon>Polystomatidea</taxon>
        <taxon>Polystomatidae</taxon>
        <taxon>Protopolystoma</taxon>
    </lineage>
</organism>
<comment type="caution">
    <text evidence="1">The sequence shown here is derived from an EMBL/GenBank/DDBJ whole genome shotgun (WGS) entry which is preliminary data.</text>
</comment>
<dbReference type="EMBL" id="CAAALY010009039">
    <property type="protein sequence ID" value="VEL10448.1"/>
    <property type="molecule type" value="Genomic_DNA"/>
</dbReference>
<accession>A0A3S5CIA2</accession>